<organism evidence="2 3">
    <name type="scientific">Ideonella azotifigens</name>
    <dbReference type="NCBI Taxonomy" id="513160"/>
    <lineage>
        <taxon>Bacteria</taxon>
        <taxon>Pseudomonadati</taxon>
        <taxon>Pseudomonadota</taxon>
        <taxon>Betaproteobacteria</taxon>
        <taxon>Burkholderiales</taxon>
        <taxon>Sphaerotilaceae</taxon>
        <taxon>Ideonella</taxon>
    </lineage>
</organism>
<name>A0ABN1KET3_9BURK</name>
<sequence length="155" mass="16062">MFRPSKAAATTHATRLPRSAAALACSLLLAAAQPARAELQPLSEAALRAQAAQATLPPVLEALWQRLQQQAQVSTLSAESFAADLAAHGLPAGLPAALYDGRPVTRMTLQGEPFTLGMDAGALLGAPAQPGAASMGRISFNNLDARGTTLWTWGH</sequence>
<keyword evidence="3" id="KW-1185">Reference proteome</keyword>
<keyword evidence="1" id="KW-0732">Signal</keyword>
<dbReference type="EMBL" id="BAAAEW010000042">
    <property type="protein sequence ID" value="GAA0764532.1"/>
    <property type="molecule type" value="Genomic_DNA"/>
</dbReference>
<comment type="caution">
    <text evidence="2">The sequence shown here is derived from an EMBL/GenBank/DDBJ whole genome shotgun (WGS) entry which is preliminary data.</text>
</comment>
<reference evidence="2 3" key="1">
    <citation type="journal article" date="2019" name="Int. J. Syst. Evol. Microbiol.">
        <title>The Global Catalogue of Microorganisms (GCM) 10K type strain sequencing project: providing services to taxonomists for standard genome sequencing and annotation.</title>
        <authorList>
            <consortium name="The Broad Institute Genomics Platform"/>
            <consortium name="The Broad Institute Genome Sequencing Center for Infectious Disease"/>
            <person name="Wu L."/>
            <person name="Ma J."/>
        </authorList>
    </citation>
    <scope>NUCLEOTIDE SEQUENCE [LARGE SCALE GENOMIC DNA]</scope>
    <source>
        <strain evidence="2 3">JCM 15503</strain>
    </source>
</reference>
<accession>A0ABN1KET3</accession>
<evidence type="ECO:0000313" key="3">
    <source>
        <dbReference type="Proteomes" id="UP001500279"/>
    </source>
</evidence>
<dbReference type="Proteomes" id="UP001500279">
    <property type="component" value="Unassembled WGS sequence"/>
</dbReference>
<feature type="chain" id="PRO_5046808330" evidence="1">
    <location>
        <begin position="38"/>
        <end position="155"/>
    </location>
</feature>
<evidence type="ECO:0000313" key="2">
    <source>
        <dbReference type="EMBL" id="GAA0764532.1"/>
    </source>
</evidence>
<gene>
    <name evidence="2" type="ORF">GCM10009107_50770</name>
</gene>
<proteinExistence type="predicted"/>
<feature type="signal peptide" evidence="1">
    <location>
        <begin position="1"/>
        <end position="37"/>
    </location>
</feature>
<dbReference type="RefSeq" id="WP_231011081.1">
    <property type="nucleotide sequence ID" value="NZ_BAAAEW010000042.1"/>
</dbReference>
<evidence type="ECO:0000256" key="1">
    <source>
        <dbReference type="SAM" id="SignalP"/>
    </source>
</evidence>
<protein>
    <submittedName>
        <fullName evidence="2">Uncharacterized protein</fullName>
    </submittedName>
</protein>